<dbReference type="SUPFAM" id="SSF48403">
    <property type="entry name" value="Ankyrin repeat"/>
    <property type="match status" value="1"/>
</dbReference>
<dbReference type="Proteomes" id="UP000289340">
    <property type="component" value="Chromosome 15"/>
</dbReference>
<evidence type="ECO:0000313" key="6">
    <source>
        <dbReference type="Proteomes" id="UP000289340"/>
    </source>
</evidence>
<dbReference type="Pfam" id="PF12796">
    <property type="entry name" value="Ank_2"/>
    <property type="match status" value="2"/>
</dbReference>
<dbReference type="FunFam" id="1.25.40.20:FF:000545">
    <property type="entry name" value="Serine/threonine-protein phosphatase 6 regulatory ankyrin repeat subunit A"/>
    <property type="match status" value="1"/>
</dbReference>
<gene>
    <name evidence="5" type="ORF">D0Y65_040359</name>
</gene>
<feature type="transmembrane region" description="Helical" evidence="3">
    <location>
        <begin position="689"/>
        <end position="713"/>
    </location>
</feature>
<evidence type="ECO:0000313" key="5">
    <source>
        <dbReference type="EMBL" id="RZB63726.1"/>
    </source>
</evidence>
<evidence type="ECO:0000256" key="2">
    <source>
        <dbReference type="PROSITE-ProRule" id="PRU00023"/>
    </source>
</evidence>
<evidence type="ECO:0000256" key="3">
    <source>
        <dbReference type="SAM" id="Phobius"/>
    </source>
</evidence>
<keyword evidence="3" id="KW-1133">Transmembrane helix</keyword>
<dbReference type="SMR" id="A0A445GR51"/>
<dbReference type="EMBL" id="QZWG01000015">
    <property type="protein sequence ID" value="RZB63726.1"/>
    <property type="molecule type" value="Genomic_DNA"/>
</dbReference>
<feature type="repeat" description="ANK" evidence="2">
    <location>
        <begin position="53"/>
        <end position="75"/>
    </location>
</feature>
<dbReference type="Pfam" id="PF13962">
    <property type="entry name" value="PGG"/>
    <property type="match status" value="1"/>
</dbReference>
<proteinExistence type="predicted"/>
<protein>
    <recommendedName>
        <fullName evidence="4">PGG domain-containing protein</fullName>
    </recommendedName>
</protein>
<accession>A0A445GR51</accession>
<feature type="transmembrane region" description="Helical" evidence="3">
    <location>
        <begin position="619"/>
        <end position="641"/>
    </location>
</feature>
<feature type="transmembrane region" description="Helical" evidence="3">
    <location>
        <begin position="662"/>
        <end position="683"/>
    </location>
</feature>
<dbReference type="InterPro" id="IPR026961">
    <property type="entry name" value="PGG_dom"/>
</dbReference>
<dbReference type="SMART" id="SM00248">
    <property type="entry name" value="ANK"/>
    <property type="match status" value="5"/>
</dbReference>
<sequence length="732" mass="83165">MANIELDDRVMSEETEETIKRRLFKLCMKGEWGKVVDTYESDKMAHMARITSTGDTALHLAVTDGQNYVVQQLVKVLMCEEGQRKESLMIQNDRGNTALHFAASGGSVEMCECIAYAEPSLLRMRNVDGETPIFLAALHGRKEAFLCLHYRSDYTNQMHFNYDSNCTRNDGDTILHSAIAGDFFDRENVSGFTPLHLLANKPSVFRSGNRLGRFEAMIYYAITVKELEVAPSYQQQCPTTGKEKNSYPKNYQTCMGFLRLIKIFTLFVTKLFTQFLYIKQQQDQIGTERDLEASTKIATNNGAETNSPGSETSDRSSPLFPVNYQSCVDLYKFIFIKIMLTFFATEPTIRNIQEIKEKNVWSGQIMDELLKRASMYECDDKGSKPLQNWGEHQDQTNPYSFNEGDNALDDIIEKQHSYTTQGDDEKMETPVLIAAKNGVTEMVEKILEVYPIAVDDLDAKKKNIVLLAIENRQIYLYESLLRNKSLRESTFRKVDSEGNTALHLAAKLGNYKPWLISGDALQMHCELKWYLFVRDSMPSHFFRYKYNNENKTPRDIFIETHRDLVRAAGEWQKRTSECSSVVAALIATVAFSSSTNVPGGFQEDAGTPILENRPEFKTFAISSIVALCCSVASMVCFLSILTSRYQEHDFGKTLPWKLIFSLTLLYVAITSSIVSFCAGHFYVDQLGSLALPVYAILCLSMAIFALSQFPLYIDLIRATKKVPERDQETFLQ</sequence>
<organism evidence="5 6">
    <name type="scientific">Glycine soja</name>
    <name type="common">Wild soybean</name>
    <dbReference type="NCBI Taxonomy" id="3848"/>
    <lineage>
        <taxon>Eukaryota</taxon>
        <taxon>Viridiplantae</taxon>
        <taxon>Streptophyta</taxon>
        <taxon>Embryophyta</taxon>
        <taxon>Tracheophyta</taxon>
        <taxon>Spermatophyta</taxon>
        <taxon>Magnoliopsida</taxon>
        <taxon>eudicotyledons</taxon>
        <taxon>Gunneridae</taxon>
        <taxon>Pentapetalae</taxon>
        <taxon>rosids</taxon>
        <taxon>fabids</taxon>
        <taxon>Fabales</taxon>
        <taxon>Fabaceae</taxon>
        <taxon>Papilionoideae</taxon>
        <taxon>50 kb inversion clade</taxon>
        <taxon>NPAAA clade</taxon>
        <taxon>indigoferoid/millettioid clade</taxon>
        <taxon>Phaseoleae</taxon>
        <taxon>Glycine</taxon>
        <taxon>Glycine subgen. Soja</taxon>
    </lineage>
</organism>
<dbReference type="PROSITE" id="PS50088">
    <property type="entry name" value="ANK_REPEAT"/>
    <property type="match status" value="1"/>
</dbReference>
<comment type="subcellular location">
    <subcellularLocation>
        <location evidence="1">Cell membrane</location>
        <topology evidence="1">Peripheral membrane protein</topology>
        <orientation evidence="1">Cytoplasmic side</orientation>
    </subcellularLocation>
</comment>
<evidence type="ECO:0000259" key="4">
    <source>
        <dbReference type="Pfam" id="PF13962"/>
    </source>
</evidence>
<dbReference type="FunFam" id="1.25.40.20:FF:000400">
    <property type="entry name" value="Serine/threonine-protein phosphatase 6 regulatory ankyrin repeat subunit A"/>
    <property type="match status" value="1"/>
</dbReference>
<dbReference type="GO" id="GO:0005886">
    <property type="term" value="C:plasma membrane"/>
    <property type="evidence" value="ECO:0007669"/>
    <property type="project" value="UniProtKB-SubCell"/>
</dbReference>
<keyword evidence="2" id="KW-0040">ANK repeat</keyword>
<reference evidence="5 6" key="1">
    <citation type="submission" date="2018-09" db="EMBL/GenBank/DDBJ databases">
        <title>A high-quality reference genome of wild soybean provides a powerful tool to mine soybean genomes.</title>
        <authorList>
            <person name="Xie M."/>
            <person name="Chung C.Y.L."/>
            <person name="Li M.-W."/>
            <person name="Wong F.-L."/>
            <person name="Chan T.-F."/>
            <person name="Lam H.-M."/>
        </authorList>
    </citation>
    <scope>NUCLEOTIDE SEQUENCE [LARGE SCALE GENOMIC DNA]</scope>
    <source>
        <strain evidence="6">cv. W05</strain>
        <tissue evidence="5">Hypocotyl of etiolated seedlings</tissue>
    </source>
</reference>
<keyword evidence="6" id="KW-1185">Reference proteome</keyword>
<dbReference type="InterPro" id="IPR002110">
    <property type="entry name" value="Ankyrin_rpt"/>
</dbReference>
<dbReference type="PANTHER" id="PTHR24177:SF103">
    <property type="entry name" value="PGG DOMAIN-CONTAINING PROTEIN"/>
    <property type="match status" value="1"/>
</dbReference>
<dbReference type="InterPro" id="IPR036770">
    <property type="entry name" value="Ankyrin_rpt-contain_sf"/>
</dbReference>
<keyword evidence="3" id="KW-0472">Membrane</keyword>
<dbReference type="AlphaFoldDB" id="A0A445GR51"/>
<keyword evidence="3" id="KW-0812">Transmembrane</keyword>
<dbReference type="Gene3D" id="1.25.40.20">
    <property type="entry name" value="Ankyrin repeat-containing domain"/>
    <property type="match status" value="2"/>
</dbReference>
<feature type="domain" description="PGG" evidence="4">
    <location>
        <begin position="570"/>
        <end position="682"/>
    </location>
</feature>
<name>A0A445GR51_GLYSO</name>
<dbReference type="PROSITE" id="PS50297">
    <property type="entry name" value="ANK_REP_REGION"/>
    <property type="match status" value="1"/>
</dbReference>
<evidence type="ECO:0000256" key="1">
    <source>
        <dbReference type="ARBA" id="ARBA00004413"/>
    </source>
</evidence>
<comment type="caution">
    <text evidence="5">The sequence shown here is derived from an EMBL/GenBank/DDBJ whole genome shotgun (WGS) entry which is preliminary data.</text>
</comment>
<dbReference type="PANTHER" id="PTHR24177">
    <property type="entry name" value="CASKIN"/>
    <property type="match status" value="1"/>
</dbReference>